<evidence type="ECO:0000313" key="2">
    <source>
        <dbReference type="Proteomes" id="UP001152795"/>
    </source>
</evidence>
<protein>
    <submittedName>
        <fullName evidence="1">UPF0568 C14orf166 homolog</fullName>
    </submittedName>
</protein>
<reference evidence="1" key="1">
    <citation type="submission" date="2020-04" db="EMBL/GenBank/DDBJ databases">
        <authorList>
            <person name="Alioto T."/>
            <person name="Alioto T."/>
            <person name="Gomez Garrido J."/>
        </authorList>
    </citation>
    <scope>NUCLEOTIDE SEQUENCE</scope>
    <source>
        <strain evidence="1">A484AB</strain>
    </source>
</reference>
<proteinExistence type="predicted"/>
<dbReference type="OrthoDB" id="514167at2759"/>
<gene>
    <name evidence="1" type="ORF">PACLA_8A080257</name>
</gene>
<sequence length="249" mass="28317">MFARKLKALGHHSPSSFDVNDKKQFSSLVVWLEDIKIRLYPINDRTALRDTENKDWPDVFKQYMKDLDCPVNPERKEQVLDWLLGYAVRLEYSDKASQINKTWEEQKAKKQLEQNATEAEETIRNLKADDPNLKAGIMSLANLLKIPEHEDPLLRLHALKALIENKLTAEVQANASSQKKSEIDLKFFQNMKLGFDTGDSAVNEAAKILRLLHVSELRELQTSITQAIVAVQSHTANPKTDTKLGKVGV</sequence>
<comment type="caution">
    <text evidence="1">The sequence shown here is derived from an EMBL/GenBank/DDBJ whole genome shotgun (WGS) entry which is preliminary data.</text>
</comment>
<dbReference type="PANTHER" id="PTHR15924">
    <property type="entry name" value="CLE"/>
    <property type="match status" value="1"/>
</dbReference>
<dbReference type="EMBL" id="CACRXK020004031">
    <property type="protein sequence ID" value="CAB4001217.1"/>
    <property type="molecule type" value="Genomic_DNA"/>
</dbReference>
<dbReference type="AlphaFoldDB" id="A0A7D9E4V7"/>
<organism evidence="1 2">
    <name type="scientific">Paramuricea clavata</name>
    <name type="common">Red gorgonian</name>
    <name type="synonym">Violescent sea-whip</name>
    <dbReference type="NCBI Taxonomy" id="317549"/>
    <lineage>
        <taxon>Eukaryota</taxon>
        <taxon>Metazoa</taxon>
        <taxon>Cnidaria</taxon>
        <taxon>Anthozoa</taxon>
        <taxon>Octocorallia</taxon>
        <taxon>Malacalcyonacea</taxon>
        <taxon>Plexauridae</taxon>
        <taxon>Paramuricea</taxon>
    </lineage>
</organism>
<name>A0A7D9E4V7_PARCT</name>
<dbReference type="InterPro" id="IPR019265">
    <property type="entry name" value="RTRAF"/>
</dbReference>
<keyword evidence="2" id="KW-1185">Reference proteome</keyword>
<dbReference type="Pfam" id="PF10036">
    <property type="entry name" value="RLL"/>
    <property type="match status" value="1"/>
</dbReference>
<evidence type="ECO:0000313" key="1">
    <source>
        <dbReference type="EMBL" id="CAB4001217.1"/>
    </source>
</evidence>
<dbReference type="Proteomes" id="UP001152795">
    <property type="component" value="Unassembled WGS sequence"/>
</dbReference>
<accession>A0A7D9E4V7</accession>